<keyword evidence="3" id="KW-1185">Reference proteome</keyword>
<dbReference type="AlphaFoldDB" id="J3NDW7"/>
<dbReference type="Proteomes" id="UP000006038">
    <property type="component" value="Chromosome 12"/>
</dbReference>
<organism evidence="2">
    <name type="scientific">Oryza brachyantha</name>
    <name type="common">malo sina</name>
    <dbReference type="NCBI Taxonomy" id="4533"/>
    <lineage>
        <taxon>Eukaryota</taxon>
        <taxon>Viridiplantae</taxon>
        <taxon>Streptophyta</taxon>
        <taxon>Embryophyta</taxon>
        <taxon>Tracheophyta</taxon>
        <taxon>Spermatophyta</taxon>
        <taxon>Magnoliopsida</taxon>
        <taxon>Liliopsida</taxon>
        <taxon>Poales</taxon>
        <taxon>Poaceae</taxon>
        <taxon>BOP clade</taxon>
        <taxon>Oryzoideae</taxon>
        <taxon>Oryzeae</taxon>
        <taxon>Oryzinae</taxon>
        <taxon>Oryza</taxon>
    </lineage>
</organism>
<reference evidence="2" key="2">
    <citation type="submission" date="2013-04" db="UniProtKB">
        <authorList>
            <consortium name="EnsemblPlants"/>
        </authorList>
    </citation>
    <scope>IDENTIFICATION</scope>
</reference>
<dbReference type="HOGENOM" id="CLU_2593609_0_0_1"/>
<dbReference type="Gramene" id="OB12G21750.1">
    <property type="protein sequence ID" value="OB12G21750.1"/>
    <property type="gene ID" value="OB12G21750"/>
</dbReference>
<protein>
    <submittedName>
        <fullName evidence="2">Uncharacterized protein</fullName>
    </submittedName>
</protein>
<sequence>MEKTCMQQKDNEQHQKGKQLTQTTRENRKRKRAHHAAERLTVHPAQPATKKVCKNVSPNCNVHDSVKCWESLKSRPGLRF</sequence>
<feature type="region of interest" description="Disordered" evidence="1">
    <location>
        <begin position="1"/>
        <end position="46"/>
    </location>
</feature>
<accession>J3NDW7</accession>
<name>J3NDW7_ORYBR</name>
<proteinExistence type="predicted"/>
<evidence type="ECO:0000313" key="3">
    <source>
        <dbReference type="Proteomes" id="UP000006038"/>
    </source>
</evidence>
<dbReference type="EnsemblPlants" id="OB12G21750.1">
    <property type="protein sequence ID" value="OB12G21750.1"/>
    <property type="gene ID" value="OB12G21750"/>
</dbReference>
<evidence type="ECO:0000256" key="1">
    <source>
        <dbReference type="SAM" id="MobiDB-lite"/>
    </source>
</evidence>
<feature type="compositionally biased region" description="Basic and acidic residues" evidence="1">
    <location>
        <begin position="1"/>
        <end position="15"/>
    </location>
</feature>
<reference evidence="2" key="1">
    <citation type="journal article" date="2013" name="Nat. Commun.">
        <title>Whole-genome sequencing of Oryza brachyantha reveals mechanisms underlying Oryza genome evolution.</title>
        <authorList>
            <person name="Chen J."/>
            <person name="Huang Q."/>
            <person name="Gao D."/>
            <person name="Wang J."/>
            <person name="Lang Y."/>
            <person name="Liu T."/>
            <person name="Li B."/>
            <person name="Bai Z."/>
            <person name="Luis Goicoechea J."/>
            <person name="Liang C."/>
            <person name="Chen C."/>
            <person name="Zhang W."/>
            <person name="Sun S."/>
            <person name="Liao Y."/>
            <person name="Zhang X."/>
            <person name="Yang L."/>
            <person name="Song C."/>
            <person name="Wang M."/>
            <person name="Shi J."/>
            <person name="Liu G."/>
            <person name="Liu J."/>
            <person name="Zhou H."/>
            <person name="Zhou W."/>
            <person name="Yu Q."/>
            <person name="An N."/>
            <person name="Chen Y."/>
            <person name="Cai Q."/>
            <person name="Wang B."/>
            <person name="Liu B."/>
            <person name="Min J."/>
            <person name="Huang Y."/>
            <person name="Wu H."/>
            <person name="Li Z."/>
            <person name="Zhang Y."/>
            <person name="Yin Y."/>
            <person name="Song W."/>
            <person name="Jiang J."/>
            <person name="Jackson S.A."/>
            <person name="Wing R.A."/>
            <person name="Wang J."/>
            <person name="Chen M."/>
        </authorList>
    </citation>
    <scope>NUCLEOTIDE SEQUENCE [LARGE SCALE GENOMIC DNA]</scope>
    <source>
        <strain evidence="2">cv. IRGC 101232</strain>
    </source>
</reference>
<evidence type="ECO:0000313" key="2">
    <source>
        <dbReference type="EnsemblPlants" id="OB12G21750.1"/>
    </source>
</evidence>